<evidence type="ECO:0000259" key="1">
    <source>
        <dbReference type="PROSITE" id="PS50191"/>
    </source>
</evidence>
<dbReference type="Pfam" id="PF00650">
    <property type="entry name" value="CRAL_TRIO"/>
    <property type="match status" value="1"/>
</dbReference>
<comment type="caution">
    <text evidence="2">The sequence shown here is derived from an EMBL/GenBank/DDBJ whole genome shotgun (WGS) entry which is preliminary data.</text>
</comment>
<gene>
    <name evidence="2" type="ORF">Fcan01_04201</name>
</gene>
<dbReference type="PRINTS" id="PR00180">
    <property type="entry name" value="CRETINALDHBP"/>
</dbReference>
<dbReference type="InterPro" id="IPR036273">
    <property type="entry name" value="CRAL/TRIO_N_dom_sf"/>
</dbReference>
<keyword evidence="3" id="KW-1185">Reference proteome</keyword>
<dbReference type="GO" id="GO:0016020">
    <property type="term" value="C:membrane"/>
    <property type="evidence" value="ECO:0007669"/>
    <property type="project" value="TreeGrafter"/>
</dbReference>
<dbReference type="Proteomes" id="UP000198287">
    <property type="component" value="Unassembled WGS sequence"/>
</dbReference>
<dbReference type="SUPFAM" id="SSF52087">
    <property type="entry name" value="CRAL/TRIO domain"/>
    <property type="match status" value="1"/>
</dbReference>
<dbReference type="PANTHER" id="PTHR10174">
    <property type="entry name" value="ALPHA-TOCOPHEROL TRANSFER PROTEIN-RELATED"/>
    <property type="match status" value="1"/>
</dbReference>
<dbReference type="OMA" id="CLPACYG"/>
<dbReference type="AlphaFoldDB" id="A0A226ER85"/>
<dbReference type="Gene3D" id="1.20.5.1200">
    <property type="entry name" value="Alpha-tocopherol transfer"/>
    <property type="match status" value="1"/>
</dbReference>
<dbReference type="GO" id="GO:1902936">
    <property type="term" value="F:phosphatidylinositol bisphosphate binding"/>
    <property type="evidence" value="ECO:0007669"/>
    <property type="project" value="TreeGrafter"/>
</dbReference>
<organism evidence="2 3">
    <name type="scientific">Folsomia candida</name>
    <name type="common">Springtail</name>
    <dbReference type="NCBI Taxonomy" id="158441"/>
    <lineage>
        <taxon>Eukaryota</taxon>
        <taxon>Metazoa</taxon>
        <taxon>Ecdysozoa</taxon>
        <taxon>Arthropoda</taxon>
        <taxon>Hexapoda</taxon>
        <taxon>Collembola</taxon>
        <taxon>Entomobryomorpha</taxon>
        <taxon>Isotomoidea</taxon>
        <taxon>Isotomidae</taxon>
        <taxon>Proisotominae</taxon>
        <taxon>Folsomia</taxon>
    </lineage>
</organism>
<name>A0A226ER85_FOLCA</name>
<dbReference type="PANTHER" id="PTHR10174:SF130">
    <property type="entry name" value="ALPHA-TOCOPHEROL TRANSFER PROTEIN-LIKE"/>
    <property type="match status" value="1"/>
</dbReference>
<feature type="domain" description="CRAL-TRIO" evidence="1">
    <location>
        <begin position="81"/>
        <end position="245"/>
    </location>
</feature>
<evidence type="ECO:0000313" key="3">
    <source>
        <dbReference type="Proteomes" id="UP000198287"/>
    </source>
</evidence>
<protein>
    <submittedName>
        <fullName evidence="2">Retinaldehyde-binding protein 1</fullName>
    </submittedName>
</protein>
<dbReference type="CDD" id="cd00170">
    <property type="entry name" value="SEC14"/>
    <property type="match status" value="1"/>
</dbReference>
<dbReference type="SUPFAM" id="SSF46938">
    <property type="entry name" value="CRAL/TRIO N-terminal domain"/>
    <property type="match status" value="1"/>
</dbReference>
<dbReference type="Gene3D" id="1.10.8.20">
    <property type="entry name" value="N-terminal domain of phosphatidylinositol transfer protein sec14p"/>
    <property type="match status" value="1"/>
</dbReference>
<dbReference type="InterPro" id="IPR001251">
    <property type="entry name" value="CRAL-TRIO_dom"/>
</dbReference>
<dbReference type="SMART" id="SM00516">
    <property type="entry name" value="SEC14"/>
    <property type="match status" value="1"/>
</dbReference>
<sequence length="271" mass="31466">MARMDAKLVGTTEEELKKALDCQKEVWDLLKKDGKLNIPKDDIFLLRFVRAKKYNSEVVVQSLKKYYDARRKFAKQFENFYPSRYRHVLESGIIGLLKNRDDLQRKTFVFRVSKWDPDVISFEDITIACVLVAEQMSWCPVNQCHGAVILIDENGLGLAHARQCTLPAMHKLIVFMQDNFPGRYKALHLVNQPYVLDLFCNLVKRFIAKRLQSRVKLHRDAESLTELVSPDILPKSLGGNLEEDDAFDDELVPAMLRMENYYKELAKYGFV</sequence>
<evidence type="ECO:0000313" key="2">
    <source>
        <dbReference type="EMBL" id="OXA59770.1"/>
    </source>
</evidence>
<dbReference type="OrthoDB" id="75724at2759"/>
<proteinExistence type="predicted"/>
<reference evidence="2 3" key="1">
    <citation type="submission" date="2015-12" db="EMBL/GenBank/DDBJ databases">
        <title>The genome of Folsomia candida.</title>
        <authorList>
            <person name="Faddeeva A."/>
            <person name="Derks M.F."/>
            <person name="Anvar Y."/>
            <person name="Smit S."/>
            <person name="Van Straalen N."/>
            <person name="Roelofs D."/>
        </authorList>
    </citation>
    <scope>NUCLEOTIDE SEQUENCE [LARGE SCALE GENOMIC DNA]</scope>
    <source>
        <strain evidence="2 3">VU population</strain>
        <tissue evidence="2">Whole body</tissue>
    </source>
</reference>
<accession>A0A226ER85</accession>
<dbReference type="InterPro" id="IPR036865">
    <property type="entry name" value="CRAL-TRIO_dom_sf"/>
</dbReference>
<dbReference type="Gene3D" id="3.40.525.10">
    <property type="entry name" value="CRAL-TRIO lipid binding domain"/>
    <property type="match status" value="1"/>
</dbReference>
<dbReference type="PROSITE" id="PS50191">
    <property type="entry name" value="CRAL_TRIO"/>
    <property type="match status" value="1"/>
</dbReference>
<dbReference type="EMBL" id="LNIX01000002">
    <property type="protein sequence ID" value="OXA59770.1"/>
    <property type="molecule type" value="Genomic_DNA"/>
</dbReference>